<feature type="compositionally biased region" description="Polar residues" evidence="1">
    <location>
        <begin position="193"/>
        <end position="208"/>
    </location>
</feature>
<dbReference type="InterPro" id="IPR029787">
    <property type="entry name" value="Nucleotide_cyclase"/>
</dbReference>
<dbReference type="Gene3D" id="3.30.70.1230">
    <property type="entry name" value="Nucleotide cyclase"/>
    <property type="match status" value="1"/>
</dbReference>
<dbReference type="EMBL" id="WEGK01000001">
    <property type="protein sequence ID" value="MQY17191.1"/>
    <property type="molecule type" value="Genomic_DNA"/>
</dbReference>
<reference evidence="2 3" key="1">
    <citation type="submission" date="2019-10" db="EMBL/GenBank/DDBJ databases">
        <title>Nocardia macrotermitis sp. nov. and Nocardia aurantia sp. nov., isolated from the gut of fungus growing-termite Macrotermes natalensis.</title>
        <authorList>
            <person name="Benndorf R."/>
            <person name="Schwitalla J."/>
            <person name="Martin K."/>
            <person name="De Beer W."/>
            <person name="Kaster A.-K."/>
            <person name="Vollmers J."/>
            <person name="Poulsen M."/>
            <person name="Beemelmanns C."/>
        </authorList>
    </citation>
    <scope>NUCLEOTIDE SEQUENCE [LARGE SCALE GENOMIC DNA]</scope>
    <source>
        <strain evidence="2 3">RB20</strain>
    </source>
</reference>
<dbReference type="Proteomes" id="UP000438448">
    <property type="component" value="Unassembled WGS sequence"/>
</dbReference>
<feature type="region of interest" description="Disordered" evidence="1">
    <location>
        <begin position="185"/>
        <end position="219"/>
    </location>
</feature>
<keyword evidence="3" id="KW-1185">Reference proteome</keyword>
<dbReference type="RefSeq" id="WP_153407309.1">
    <property type="nucleotide sequence ID" value="NZ_WEGK01000001.1"/>
</dbReference>
<accession>A0A7K0CUS1</accession>
<dbReference type="OrthoDB" id="3482507at2"/>
<gene>
    <name evidence="2" type="ORF">NRB20_02540</name>
</gene>
<sequence length="246" mass="26684">MPEPTLRSFLVVDVENSESLTNVQGEAMRATLYRIIEDALSYTESLVAREDRGDGALLILDVPVLDVLDRVVGAMLTGVHDHNSAAGPMNWLRLRIAVHEGYVGRDDKGWSSDALTTTFRMNSADGVKYALEHASRADAVVVVSDPVFSGLVRHSYRATVTPDEYASVTMHSKTNKQRIWVRVPGYRQPPLPQSDSTPAGSTQRSAGSHDTPAPRPDNATIYTRNFIGGNAVIGTQVGGDNINGQP</sequence>
<comment type="caution">
    <text evidence="2">The sequence shown here is derived from an EMBL/GenBank/DDBJ whole genome shotgun (WGS) entry which is preliminary data.</text>
</comment>
<evidence type="ECO:0000256" key="1">
    <source>
        <dbReference type="SAM" id="MobiDB-lite"/>
    </source>
</evidence>
<organism evidence="2 3">
    <name type="scientific">Nocardia macrotermitis</name>
    <dbReference type="NCBI Taxonomy" id="2585198"/>
    <lineage>
        <taxon>Bacteria</taxon>
        <taxon>Bacillati</taxon>
        <taxon>Actinomycetota</taxon>
        <taxon>Actinomycetes</taxon>
        <taxon>Mycobacteriales</taxon>
        <taxon>Nocardiaceae</taxon>
        <taxon>Nocardia</taxon>
    </lineage>
</organism>
<proteinExistence type="predicted"/>
<evidence type="ECO:0000313" key="2">
    <source>
        <dbReference type="EMBL" id="MQY17191.1"/>
    </source>
</evidence>
<evidence type="ECO:0000313" key="3">
    <source>
        <dbReference type="Proteomes" id="UP000438448"/>
    </source>
</evidence>
<dbReference type="AlphaFoldDB" id="A0A7K0CUS1"/>
<protein>
    <submittedName>
        <fullName evidence="2">Uncharacterized protein</fullName>
    </submittedName>
</protein>
<name>A0A7K0CUS1_9NOCA</name>